<name>A0A1I5VC99_9GAMM</name>
<evidence type="ECO:0000313" key="2">
    <source>
        <dbReference type="EMBL" id="SFQ05105.1"/>
    </source>
</evidence>
<dbReference type="Proteomes" id="UP000182692">
    <property type="component" value="Unassembled WGS sequence"/>
</dbReference>
<keyword evidence="1" id="KW-0732">Signal</keyword>
<gene>
    <name evidence="2" type="ORF">SAMN03084138_03895</name>
</gene>
<sequence length="329" mass="37185">MKSFRFFFLVTSVILLSACSSNKFEQVPMTLDVKGEKKLDAGIAYLLGVDDGVYAAHDFKGYDQLLVLSSALELLESRDFDDFSIFIKDEKNDEVISIFGDNKNKFVFNFIKKNEEYTFITEKDGRTSAYYTEWHFFDNTMINFSRGSPVRIYKLPSFELKKEIPALLRGFRVHHALSESKEFLHILQQDGNNHKVIDLDDGVILSDGYVAMTDRSEKVVGAMKFHDDIVIFMRGNKLVQVDERGNFIKALPLHVSVESFGQVGDCLSIGTVDGHIGFITKDLSTIYVTQQVHNGWVSHVTTDLEGVGYSAGVDRKVVSWPVPDMCLSN</sequence>
<evidence type="ECO:0008006" key="4">
    <source>
        <dbReference type="Google" id="ProtNLM"/>
    </source>
</evidence>
<protein>
    <recommendedName>
        <fullName evidence="4">Lipoprotein</fullName>
    </recommendedName>
</protein>
<proteinExistence type="predicted"/>
<dbReference type="OrthoDB" id="5914291at2"/>
<dbReference type="GeneID" id="35873831"/>
<dbReference type="PROSITE" id="PS51257">
    <property type="entry name" value="PROKAR_LIPOPROTEIN"/>
    <property type="match status" value="1"/>
</dbReference>
<evidence type="ECO:0000256" key="1">
    <source>
        <dbReference type="SAM" id="SignalP"/>
    </source>
</evidence>
<reference evidence="2 3" key="1">
    <citation type="submission" date="2016-10" db="EMBL/GenBank/DDBJ databases">
        <authorList>
            <person name="de Groot N.N."/>
        </authorList>
    </citation>
    <scope>NUCLEOTIDE SEQUENCE [LARGE SCALE GENOMIC DNA]</scope>
    <source>
        <strain evidence="2 3">DSM 15893</strain>
    </source>
</reference>
<dbReference type="RefSeq" id="WP_017016142.1">
    <property type="nucleotide sequence ID" value="NZ_FOWR01000037.1"/>
</dbReference>
<dbReference type="EMBL" id="FOWR01000037">
    <property type="protein sequence ID" value="SFQ05105.1"/>
    <property type="molecule type" value="Genomic_DNA"/>
</dbReference>
<organism evidence="2 3">
    <name type="scientific">Enterovibrio norvegicus DSM 15893</name>
    <dbReference type="NCBI Taxonomy" id="1121869"/>
    <lineage>
        <taxon>Bacteria</taxon>
        <taxon>Pseudomonadati</taxon>
        <taxon>Pseudomonadota</taxon>
        <taxon>Gammaproteobacteria</taxon>
        <taxon>Vibrionales</taxon>
        <taxon>Vibrionaceae</taxon>
        <taxon>Enterovibrio</taxon>
    </lineage>
</organism>
<dbReference type="AlphaFoldDB" id="A0A1I5VC99"/>
<feature type="signal peptide" evidence="1">
    <location>
        <begin position="1"/>
        <end position="23"/>
    </location>
</feature>
<accession>A0A1I5VC99</accession>
<feature type="chain" id="PRO_5010351176" description="Lipoprotein" evidence="1">
    <location>
        <begin position="24"/>
        <end position="329"/>
    </location>
</feature>
<evidence type="ECO:0000313" key="3">
    <source>
        <dbReference type="Proteomes" id="UP000182692"/>
    </source>
</evidence>